<comment type="function">
    <text evidence="13 14">The coatomer is a cytosolic protein complex that binds to dilysine motifs and reversibly associates with Golgi non-clathrin-coated vesicles, which further mediate biosynthetic protein transport from the ER, via the Golgi up to the trans Golgi network. The coatomer complex is required for budding from Golgi membranes, and is essential for the retrograde Golgi-to-ER transport of dilysine-tagged proteins.</text>
</comment>
<keyword evidence="10 14" id="KW-0333">Golgi apparatus</keyword>
<evidence type="ECO:0000256" key="5">
    <source>
        <dbReference type="ARBA" id="ARBA00015828"/>
    </source>
</evidence>
<dbReference type="Pfam" id="PF04733">
    <property type="entry name" value="Coatomer_E"/>
    <property type="match status" value="1"/>
</dbReference>
<dbReference type="SMART" id="SM00028">
    <property type="entry name" value="TPR"/>
    <property type="match status" value="1"/>
</dbReference>
<keyword evidence="12 14" id="KW-0968">Cytoplasmic vesicle</keyword>
<dbReference type="GO" id="GO:0006891">
    <property type="term" value="P:intra-Golgi vesicle-mediated transport"/>
    <property type="evidence" value="ECO:0007669"/>
    <property type="project" value="TreeGrafter"/>
</dbReference>
<keyword evidence="8 14" id="KW-0931">ER-Golgi transport</keyword>
<evidence type="ECO:0000313" key="15">
    <source>
        <dbReference type="EMBL" id="PVD19860.1"/>
    </source>
</evidence>
<comment type="similarity">
    <text evidence="3 14">Belongs to the COPE family.</text>
</comment>
<sequence length="300" mass="34210">MANQGVDELFDIRTALLIGNYQHCINEAQKLHVSSPEQKIQRDVIMYRAYIAQRKYGVVLDEIRPGQADELQAVRMFADYLANDSKRDAIVRDLDSKLIGNVDMSNSIFVLMAASIYYHEQNYDAALRALHQSDNLECMTLMTEILLKMDRVDLAKKELKRMQDTDEDSILTQLAQAWFNLAVGGDKFQDAYYIFQELADKHASTPLLLNGQAACYMGQGRFDDAESVLQEALDKDSNNPETLINMVVLTQHIGKSPELSNRYVSQLKDSHRSHPFVRDYLQKESEFERIAKNYAPSVTA</sequence>
<evidence type="ECO:0000313" key="16">
    <source>
        <dbReference type="Proteomes" id="UP000245119"/>
    </source>
</evidence>
<proteinExistence type="inferred from homology"/>
<dbReference type="Proteomes" id="UP000245119">
    <property type="component" value="Linkage Group LG13"/>
</dbReference>
<evidence type="ECO:0000256" key="2">
    <source>
        <dbReference type="ARBA" id="ARBA00004347"/>
    </source>
</evidence>
<dbReference type="PANTHER" id="PTHR10805">
    <property type="entry name" value="COATOMER SUBUNIT EPSILON"/>
    <property type="match status" value="1"/>
</dbReference>
<dbReference type="AlphaFoldDB" id="A0A2T7NFB7"/>
<dbReference type="InterPro" id="IPR019734">
    <property type="entry name" value="TPR_rpt"/>
</dbReference>
<dbReference type="InterPro" id="IPR006822">
    <property type="entry name" value="Coatomer_esu"/>
</dbReference>
<dbReference type="PANTHER" id="PTHR10805:SF0">
    <property type="entry name" value="COATOMER SUBUNIT EPSILON"/>
    <property type="match status" value="1"/>
</dbReference>
<dbReference type="EMBL" id="PZQS01000013">
    <property type="protein sequence ID" value="PVD19860.1"/>
    <property type="molecule type" value="Genomic_DNA"/>
</dbReference>
<evidence type="ECO:0000256" key="11">
    <source>
        <dbReference type="ARBA" id="ARBA00023136"/>
    </source>
</evidence>
<keyword evidence="7 14" id="KW-0963">Cytoplasm</keyword>
<keyword evidence="16" id="KW-1185">Reference proteome</keyword>
<evidence type="ECO:0000256" key="12">
    <source>
        <dbReference type="ARBA" id="ARBA00023329"/>
    </source>
</evidence>
<dbReference type="GO" id="GO:0006890">
    <property type="term" value="P:retrograde vesicle-mediated transport, Golgi to endoplasmic reticulum"/>
    <property type="evidence" value="ECO:0007669"/>
    <property type="project" value="UniProtKB-UniRule"/>
</dbReference>
<accession>A0A2T7NFB7</accession>
<dbReference type="PIRSF" id="PIRSF016478">
    <property type="entry name" value="Coatomer_esu"/>
    <property type="match status" value="1"/>
</dbReference>
<dbReference type="GO" id="GO:0006888">
    <property type="term" value="P:endoplasmic reticulum to Golgi vesicle-mediated transport"/>
    <property type="evidence" value="ECO:0007669"/>
    <property type="project" value="TreeGrafter"/>
</dbReference>
<dbReference type="OrthoDB" id="310217at2759"/>
<evidence type="ECO:0000256" key="4">
    <source>
        <dbReference type="ARBA" id="ARBA00011775"/>
    </source>
</evidence>
<comment type="subcellular location">
    <subcellularLocation>
        <location evidence="2">Cytoplasmic vesicle</location>
        <location evidence="2">COPI-coated vesicle membrane</location>
        <topology evidence="2">Peripheral membrane protein</topology>
        <orientation evidence="2">Cytoplasmic side</orientation>
    </subcellularLocation>
    <subcellularLocation>
        <location evidence="1">Golgi apparatus membrane</location>
        <topology evidence="1">Peripheral membrane protein</topology>
        <orientation evidence="1">Cytoplasmic side</orientation>
    </subcellularLocation>
</comment>
<dbReference type="GO" id="GO:0000139">
    <property type="term" value="C:Golgi membrane"/>
    <property type="evidence" value="ECO:0007669"/>
    <property type="project" value="UniProtKB-SubCell"/>
</dbReference>
<dbReference type="SUPFAM" id="SSF48452">
    <property type="entry name" value="TPR-like"/>
    <property type="match status" value="1"/>
</dbReference>
<name>A0A2T7NFB7_POMCA</name>
<evidence type="ECO:0000256" key="7">
    <source>
        <dbReference type="ARBA" id="ARBA00022490"/>
    </source>
</evidence>
<reference evidence="15 16" key="1">
    <citation type="submission" date="2018-04" db="EMBL/GenBank/DDBJ databases">
        <title>The genome of golden apple snail Pomacea canaliculata provides insight into stress tolerance and invasive adaptation.</title>
        <authorList>
            <person name="Liu C."/>
            <person name="Liu B."/>
            <person name="Ren Y."/>
            <person name="Zhang Y."/>
            <person name="Wang H."/>
            <person name="Li S."/>
            <person name="Jiang F."/>
            <person name="Yin L."/>
            <person name="Zhang G."/>
            <person name="Qian W."/>
            <person name="Fan W."/>
        </authorList>
    </citation>
    <scope>NUCLEOTIDE SEQUENCE [LARGE SCALE GENOMIC DNA]</scope>
    <source>
        <strain evidence="15">SZHN2017</strain>
        <tissue evidence="15">Muscle</tissue>
    </source>
</reference>
<evidence type="ECO:0000256" key="14">
    <source>
        <dbReference type="PIRNR" id="PIRNR016478"/>
    </source>
</evidence>
<evidence type="ECO:0000256" key="1">
    <source>
        <dbReference type="ARBA" id="ARBA00004255"/>
    </source>
</evidence>
<dbReference type="GO" id="GO:0030126">
    <property type="term" value="C:COPI vesicle coat"/>
    <property type="evidence" value="ECO:0007669"/>
    <property type="project" value="TreeGrafter"/>
</dbReference>
<keyword evidence="6 14" id="KW-0813">Transport</keyword>
<keyword evidence="9 14" id="KW-0653">Protein transport</keyword>
<evidence type="ECO:0000256" key="13">
    <source>
        <dbReference type="ARBA" id="ARBA00025582"/>
    </source>
</evidence>
<protein>
    <recommendedName>
        <fullName evidence="5 14">Coatomer subunit epsilon</fullName>
    </recommendedName>
</protein>
<evidence type="ECO:0000256" key="3">
    <source>
        <dbReference type="ARBA" id="ARBA00008827"/>
    </source>
</evidence>
<evidence type="ECO:0000256" key="10">
    <source>
        <dbReference type="ARBA" id="ARBA00023034"/>
    </source>
</evidence>
<dbReference type="FunFam" id="1.25.40.10:FF:000140">
    <property type="entry name" value="Coatomer subunit epsilon"/>
    <property type="match status" value="1"/>
</dbReference>
<gene>
    <name evidence="15" type="ORF">C0Q70_20353</name>
</gene>
<evidence type="ECO:0000256" key="9">
    <source>
        <dbReference type="ARBA" id="ARBA00022927"/>
    </source>
</evidence>
<keyword evidence="11 14" id="KW-0472">Membrane</keyword>
<evidence type="ECO:0000256" key="8">
    <source>
        <dbReference type="ARBA" id="ARBA00022892"/>
    </source>
</evidence>
<comment type="subunit">
    <text evidence="4">Oligomeric complex that consists of at least the alpha, beta, beta', gamma, delta, epsilon and zeta subunits.</text>
</comment>
<organism evidence="15 16">
    <name type="scientific">Pomacea canaliculata</name>
    <name type="common">Golden apple snail</name>
    <dbReference type="NCBI Taxonomy" id="400727"/>
    <lineage>
        <taxon>Eukaryota</taxon>
        <taxon>Metazoa</taxon>
        <taxon>Spiralia</taxon>
        <taxon>Lophotrochozoa</taxon>
        <taxon>Mollusca</taxon>
        <taxon>Gastropoda</taxon>
        <taxon>Caenogastropoda</taxon>
        <taxon>Architaenioglossa</taxon>
        <taxon>Ampullarioidea</taxon>
        <taxon>Ampullariidae</taxon>
        <taxon>Pomacea</taxon>
    </lineage>
</organism>
<comment type="caution">
    <text evidence="15">The sequence shown here is derived from an EMBL/GenBank/DDBJ whole genome shotgun (WGS) entry which is preliminary data.</text>
</comment>
<dbReference type="GO" id="GO:0005198">
    <property type="term" value="F:structural molecule activity"/>
    <property type="evidence" value="ECO:0007669"/>
    <property type="project" value="UniProtKB-UniRule"/>
</dbReference>
<evidence type="ECO:0000256" key="6">
    <source>
        <dbReference type="ARBA" id="ARBA00022448"/>
    </source>
</evidence>
<dbReference type="STRING" id="400727.A0A2T7NFB7"/>
<dbReference type="Gene3D" id="1.25.40.10">
    <property type="entry name" value="Tetratricopeptide repeat domain"/>
    <property type="match status" value="1"/>
</dbReference>
<dbReference type="InterPro" id="IPR011990">
    <property type="entry name" value="TPR-like_helical_dom_sf"/>
</dbReference>
<dbReference type="OMA" id="MIVLSQH"/>
<dbReference type="GO" id="GO:0015031">
    <property type="term" value="P:protein transport"/>
    <property type="evidence" value="ECO:0007669"/>
    <property type="project" value="UniProtKB-UniRule"/>
</dbReference>